<comment type="caution">
    <text evidence="2">The sequence shown here is derived from an EMBL/GenBank/DDBJ whole genome shotgun (WGS) entry which is preliminary data.</text>
</comment>
<organism evidence="2 3">
    <name type="scientific">Arsenicicoccus bolidensis</name>
    <dbReference type="NCBI Taxonomy" id="229480"/>
    <lineage>
        <taxon>Bacteria</taxon>
        <taxon>Bacillati</taxon>
        <taxon>Actinomycetota</taxon>
        <taxon>Actinomycetes</taxon>
        <taxon>Micrococcales</taxon>
        <taxon>Intrasporangiaceae</taxon>
        <taxon>Arsenicicoccus</taxon>
    </lineage>
</organism>
<feature type="compositionally biased region" description="Basic and acidic residues" evidence="1">
    <location>
        <begin position="16"/>
        <end position="26"/>
    </location>
</feature>
<keyword evidence="3" id="KW-1185">Reference proteome</keyword>
<evidence type="ECO:0008006" key="4">
    <source>
        <dbReference type="Google" id="ProtNLM"/>
    </source>
</evidence>
<accession>A0ABS9PY83</accession>
<dbReference type="Proteomes" id="UP001521931">
    <property type="component" value="Unassembled WGS sequence"/>
</dbReference>
<sequence length="253" mass="27044">MSNPTFDSRTTGSEPPTKDVAADEAKNVAGTAQQGGQQVADTAKVEAQQLAGEAKGQAQDLFHQVRSEATTQISGQQQRLAGSLRTISGELDQMAHGADTATASGLVSQAAGTVDQVAGWLENREPADVLDEVRRYARRNPGTFLAGAALLGLIGGRLTRGLQADAQRDEAYDARYDTQRRSYGYVETSAPRAGYVETTYPEGTRVGAQDYARDGYGTEVYDQEVTTTTYAPETTAYVEGRGDERPGAGDLRR</sequence>
<evidence type="ECO:0000313" key="2">
    <source>
        <dbReference type="EMBL" id="MCG7320572.1"/>
    </source>
</evidence>
<protein>
    <recommendedName>
        <fullName evidence="4">DUF3618 domain-containing protein</fullName>
    </recommendedName>
</protein>
<feature type="region of interest" description="Disordered" evidence="1">
    <location>
        <begin position="1"/>
        <end position="40"/>
    </location>
</feature>
<name>A0ABS9PY83_9MICO</name>
<feature type="compositionally biased region" description="Low complexity" evidence="1">
    <location>
        <begin position="28"/>
        <end position="40"/>
    </location>
</feature>
<evidence type="ECO:0000256" key="1">
    <source>
        <dbReference type="SAM" id="MobiDB-lite"/>
    </source>
</evidence>
<proteinExistence type="predicted"/>
<dbReference type="EMBL" id="JAKRCV010000002">
    <property type="protein sequence ID" value="MCG7320572.1"/>
    <property type="molecule type" value="Genomic_DNA"/>
</dbReference>
<dbReference type="RefSeq" id="WP_239261629.1">
    <property type="nucleotide sequence ID" value="NZ_JAKRCV010000002.1"/>
</dbReference>
<feature type="compositionally biased region" description="Polar residues" evidence="1">
    <location>
        <begin position="1"/>
        <end position="14"/>
    </location>
</feature>
<gene>
    <name evidence="2" type="ORF">MHL29_01510</name>
</gene>
<evidence type="ECO:0000313" key="3">
    <source>
        <dbReference type="Proteomes" id="UP001521931"/>
    </source>
</evidence>
<reference evidence="2 3" key="1">
    <citation type="submission" date="2022-02" db="EMBL/GenBank/DDBJ databases">
        <title>Uncovering new skin microbiome diversity through culturing and metagenomics.</title>
        <authorList>
            <person name="Conlan S."/>
            <person name="Deming C."/>
            <person name="Nisc Comparative Sequencing Program N."/>
            <person name="Segre J.A."/>
        </authorList>
    </citation>
    <scope>NUCLEOTIDE SEQUENCE [LARGE SCALE GENOMIC DNA]</scope>
    <source>
        <strain evidence="2 3">ACRQZ</strain>
    </source>
</reference>